<feature type="region of interest" description="Disordered" evidence="1">
    <location>
        <begin position="17"/>
        <end position="38"/>
    </location>
</feature>
<evidence type="ECO:0000313" key="3">
    <source>
        <dbReference type="EMBL" id="TRY79878.1"/>
    </source>
</evidence>
<organism evidence="3 4">
    <name type="scientific">Tigriopus californicus</name>
    <name type="common">Marine copepod</name>
    <dbReference type="NCBI Taxonomy" id="6832"/>
    <lineage>
        <taxon>Eukaryota</taxon>
        <taxon>Metazoa</taxon>
        <taxon>Ecdysozoa</taxon>
        <taxon>Arthropoda</taxon>
        <taxon>Crustacea</taxon>
        <taxon>Multicrustacea</taxon>
        <taxon>Hexanauplia</taxon>
        <taxon>Copepoda</taxon>
        <taxon>Harpacticoida</taxon>
        <taxon>Harpacticidae</taxon>
        <taxon>Tigriopus</taxon>
    </lineage>
</organism>
<reference evidence="3 4" key="1">
    <citation type="journal article" date="2018" name="Nat. Ecol. Evol.">
        <title>Genomic signatures of mitonuclear coevolution across populations of Tigriopus californicus.</title>
        <authorList>
            <person name="Barreto F.S."/>
            <person name="Watson E.T."/>
            <person name="Lima T.G."/>
            <person name="Willett C.S."/>
            <person name="Edmands S."/>
            <person name="Li W."/>
            <person name="Burton R.S."/>
        </authorList>
    </citation>
    <scope>NUCLEOTIDE SEQUENCE [LARGE SCALE GENOMIC DNA]</scope>
    <source>
        <strain evidence="3 4">San Diego</strain>
    </source>
</reference>
<proteinExistence type="predicted"/>
<name>A0A553PQB4_TIGCA</name>
<keyword evidence="2" id="KW-0812">Transmembrane</keyword>
<dbReference type="AlphaFoldDB" id="A0A553PQB4"/>
<evidence type="ECO:0000256" key="1">
    <source>
        <dbReference type="SAM" id="MobiDB-lite"/>
    </source>
</evidence>
<keyword evidence="2" id="KW-0472">Membrane</keyword>
<accession>A0A553PQB4</accession>
<protein>
    <submittedName>
        <fullName evidence="3">Uncharacterized protein</fullName>
    </submittedName>
</protein>
<sequence length="70" mass="7642">MPNLPEVGSKLEDLAQNAFTDSPEDPQTTDDGPPEYEEEDDLVPIILGSVLAGLVLLVLAGYLVHRFWSC</sequence>
<keyword evidence="4" id="KW-1185">Reference proteome</keyword>
<evidence type="ECO:0000313" key="4">
    <source>
        <dbReference type="Proteomes" id="UP000318571"/>
    </source>
</evidence>
<comment type="caution">
    <text evidence="3">The sequence shown here is derived from an EMBL/GenBank/DDBJ whole genome shotgun (WGS) entry which is preliminary data.</text>
</comment>
<gene>
    <name evidence="3" type="ORF">TCAL_16051</name>
</gene>
<feature type="compositionally biased region" description="Acidic residues" evidence="1">
    <location>
        <begin position="22"/>
        <end position="38"/>
    </location>
</feature>
<evidence type="ECO:0000256" key="2">
    <source>
        <dbReference type="SAM" id="Phobius"/>
    </source>
</evidence>
<keyword evidence="2" id="KW-1133">Transmembrane helix</keyword>
<dbReference type="Proteomes" id="UP000318571">
    <property type="component" value="Chromosome 6"/>
</dbReference>
<dbReference type="EMBL" id="VCGU01000002">
    <property type="protein sequence ID" value="TRY79878.1"/>
    <property type="molecule type" value="Genomic_DNA"/>
</dbReference>
<feature type="transmembrane region" description="Helical" evidence="2">
    <location>
        <begin position="42"/>
        <end position="64"/>
    </location>
</feature>